<evidence type="ECO:0000256" key="7">
    <source>
        <dbReference type="ARBA" id="ARBA00023211"/>
    </source>
</evidence>
<evidence type="ECO:0000256" key="1">
    <source>
        <dbReference type="ARBA" id="ARBA00000135"/>
    </source>
</evidence>
<comment type="cofactor">
    <cofactor evidence="8">
        <name>Mn(2+)</name>
        <dbReference type="ChEBI" id="CHEBI:29035"/>
    </cofactor>
    <text evidence="8">Binds 2 manganese ions per subunit.</text>
</comment>
<keyword evidence="7 8" id="KW-0464">Manganese</keyword>
<dbReference type="GO" id="GO:0005737">
    <property type="term" value="C:cytoplasm"/>
    <property type="evidence" value="ECO:0007669"/>
    <property type="project" value="UniProtKB-SubCell"/>
</dbReference>
<comment type="catalytic activity">
    <reaction evidence="2 8">
        <text>Release of an N-terminal amino acid, preferentially leucine, but not glutamic or aspartic acids.</text>
        <dbReference type="EC" id="3.4.11.10"/>
    </reaction>
</comment>
<comment type="function">
    <text evidence="8">Presumably involved in the processing and regular turnover of intracellular proteins. Catalyzes the removal of unsubstituted N-terminal amino acids from various peptides.</text>
</comment>
<dbReference type="InterPro" id="IPR011356">
    <property type="entry name" value="Leucine_aapep/pepB"/>
</dbReference>
<dbReference type="SUPFAM" id="SSF53187">
    <property type="entry name" value="Zn-dependent exopeptidases"/>
    <property type="match status" value="1"/>
</dbReference>
<protein>
    <recommendedName>
        <fullName evidence="8">Probable cytosol aminopeptidase</fullName>
        <ecNumber evidence="8">3.4.11.1</ecNumber>
    </recommendedName>
    <alternativeName>
        <fullName evidence="8">Leucine aminopeptidase</fullName>
        <shortName evidence="8">LAP</shortName>
        <ecNumber evidence="8">3.4.11.10</ecNumber>
    </alternativeName>
    <alternativeName>
        <fullName evidence="8">Leucyl aminopeptidase</fullName>
    </alternativeName>
</protein>
<keyword evidence="8" id="KW-0479">Metal-binding</keyword>
<comment type="subcellular location">
    <subcellularLocation>
        <location evidence="8">Cytoplasm</location>
    </subcellularLocation>
</comment>
<feature type="binding site" evidence="8">
    <location>
        <position position="257"/>
    </location>
    <ligand>
        <name>Mn(2+)</name>
        <dbReference type="ChEBI" id="CHEBI:29035"/>
        <label>2</label>
    </ligand>
</feature>
<sequence>MEFLVNQKSITESQNNAILLFVAEDNSLFQPGKDIDEKLNGFLSKLLESKDLSGKAGETHTIPQADGPRLIVTGVGKANEKDVIKAFNASAAALKASPSYNASVSLEGIKVNGRDAAWLHEQLAIALQGTVYKFDECKSKKEEKKPSIEGIEILAGKEMKTAVSFGQAVARGMMTAKRLGDLPANVATPSYLAEQAQQLAAGHDRLDTQVLDEDKMEELGMGSFLSVSKGSIEPGKLICMEYKGGKEGDAPHVLVGKGITFDTGGISLKPGAGMDEMKYDMCGAASVLGTMAAIVELNLPVNFIGVIAAAENMPAGHASKPGDIVTAMNGTTIEILNTDAEGRLVLCDALTYAIETYKPASIVDIATLTGACMMALGNVNSGLFTQDEEMAHDLQMASDVSQDAVWRLPLQDEYQELLDSNFADIANIGGRLAGATTAACFLSRFTEGQKWAHLDIAGTAWHSGGKNKGASGRPVPLLVNYIASKA</sequence>
<dbReference type="NCBIfam" id="NF002074">
    <property type="entry name" value="PRK00913.1-4"/>
    <property type="match status" value="1"/>
</dbReference>
<evidence type="ECO:0000256" key="2">
    <source>
        <dbReference type="ARBA" id="ARBA00000967"/>
    </source>
</evidence>
<dbReference type="HOGENOM" id="CLU_013734_0_1_6"/>
<dbReference type="HAMAP" id="MF_00181">
    <property type="entry name" value="Cytosol_peptidase_M17"/>
    <property type="match status" value="1"/>
</dbReference>
<dbReference type="GO" id="GO:0070006">
    <property type="term" value="F:metalloaminopeptidase activity"/>
    <property type="evidence" value="ECO:0007669"/>
    <property type="project" value="InterPro"/>
</dbReference>
<keyword evidence="11" id="KW-1185">Reference proteome</keyword>
<name>Q1N2A9_9GAMM</name>
<dbReference type="PROSITE" id="PS00631">
    <property type="entry name" value="CYTOSOL_AP"/>
    <property type="match status" value="1"/>
</dbReference>
<feature type="binding site" evidence="8">
    <location>
        <position position="341"/>
    </location>
    <ligand>
        <name>Mn(2+)</name>
        <dbReference type="ChEBI" id="CHEBI:29035"/>
        <label>1</label>
    </ligand>
</feature>
<dbReference type="CDD" id="cd00433">
    <property type="entry name" value="Peptidase_M17"/>
    <property type="match status" value="1"/>
</dbReference>
<dbReference type="PRINTS" id="PR00481">
    <property type="entry name" value="LAMNOPPTDASE"/>
</dbReference>
<dbReference type="RefSeq" id="WP_007018307.1">
    <property type="nucleotide sequence ID" value="NZ_CH724116.1"/>
</dbReference>
<dbReference type="EC" id="3.4.11.1" evidence="8"/>
<evidence type="ECO:0000313" key="10">
    <source>
        <dbReference type="EMBL" id="EAT12255.1"/>
    </source>
</evidence>
<dbReference type="Pfam" id="PF02789">
    <property type="entry name" value="Peptidase_M17_N"/>
    <property type="match status" value="1"/>
</dbReference>
<dbReference type="EC" id="3.4.11.10" evidence="8"/>
<feature type="active site" evidence="8">
    <location>
        <position position="343"/>
    </location>
</feature>
<dbReference type="STRING" id="207949.RED65_15488"/>
<dbReference type="PANTHER" id="PTHR11963">
    <property type="entry name" value="LEUCINE AMINOPEPTIDASE-RELATED"/>
    <property type="match status" value="1"/>
</dbReference>
<feature type="binding site" evidence="8">
    <location>
        <position position="339"/>
    </location>
    <ligand>
        <name>Mn(2+)</name>
        <dbReference type="ChEBI" id="CHEBI:29035"/>
        <label>1</label>
    </ligand>
</feature>
<dbReference type="GO" id="GO:0006508">
    <property type="term" value="P:proteolysis"/>
    <property type="evidence" value="ECO:0007669"/>
    <property type="project" value="UniProtKB-KW"/>
</dbReference>
<keyword evidence="6 8" id="KW-0378">Hydrolase</keyword>
<evidence type="ECO:0000259" key="9">
    <source>
        <dbReference type="PROSITE" id="PS00631"/>
    </source>
</evidence>
<dbReference type="InterPro" id="IPR023042">
    <property type="entry name" value="Peptidase_M17_leu_NH2_pept"/>
</dbReference>
<feature type="active site" evidence="8">
    <location>
        <position position="269"/>
    </location>
</feature>
<dbReference type="SUPFAM" id="SSF52949">
    <property type="entry name" value="Macro domain-like"/>
    <property type="match status" value="1"/>
</dbReference>
<dbReference type="InterPro" id="IPR008283">
    <property type="entry name" value="Peptidase_M17_N"/>
</dbReference>
<evidence type="ECO:0000256" key="8">
    <source>
        <dbReference type="HAMAP-Rule" id="MF_00181"/>
    </source>
</evidence>
<dbReference type="Proteomes" id="UP000004263">
    <property type="component" value="Unassembled WGS sequence"/>
</dbReference>
<keyword evidence="8" id="KW-0963">Cytoplasm</keyword>
<dbReference type="InterPro" id="IPR043472">
    <property type="entry name" value="Macro_dom-like"/>
</dbReference>
<dbReference type="Pfam" id="PF00883">
    <property type="entry name" value="Peptidase_M17"/>
    <property type="match status" value="1"/>
</dbReference>
<organism evidence="10 11">
    <name type="scientific">Bermanella marisrubri</name>
    <dbReference type="NCBI Taxonomy" id="207949"/>
    <lineage>
        <taxon>Bacteria</taxon>
        <taxon>Pseudomonadati</taxon>
        <taxon>Pseudomonadota</taxon>
        <taxon>Gammaproteobacteria</taxon>
        <taxon>Oceanospirillales</taxon>
        <taxon>Oceanospirillaceae</taxon>
        <taxon>Bermanella</taxon>
    </lineage>
</organism>
<proteinExistence type="inferred from homology"/>
<dbReference type="PANTHER" id="PTHR11963:SF23">
    <property type="entry name" value="CYTOSOL AMINOPEPTIDASE"/>
    <property type="match status" value="1"/>
</dbReference>
<evidence type="ECO:0000256" key="6">
    <source>
        <dbReference type="ARBA" id="ARBA00022801"/>
    </source>
</evidence>
<dbReference type="Gene3D" id="3.40.630.10">
    <property type="entry name" value="Zn peptidases"/>
    <property type="match status" value="1"/>
</dbReference>
<keyword evidence="5 8" id="KW-0645">Protease</keyword>
<feature type="binding site" evidence="8">
    <location>
        <position position="280"/>
    </location>
    <ligand>
        <name>Mn(2+)</name>
        <dbReference type="ChEBI" id="CHEBI:29035"/>
        <label>2</label>
    </ligand>
</feature>
<evidence type="ECO:0000256" key="3">
    <source>
        <dbReference type="ARBA" id="ARBA00009528"/>
    </source>
</evidence>
<comment type="catalytic activity">
    <reaction evidence="1 8">
        <text>Release of an N-terminal amino acid, Xaa-|-Yaa-, in which Xaa is preferably Leu, but may be other amino acids including Pro although not Arg or Lys, and Yaa may be Pro. Amino acid amides and methyl esters are also readily hydrolyzed, but rates on arylamides are exceedingly low.</text>
        <dbReference type="EC" id="3.4.11.1"/>
    </reaction>
</comment>
<feature type="domain" description="Cytosol aminopeptidase" evidence="9">
    <location>
        <begin position="337"/>
        <end position="344"/>
    </location>
</feature>
<dbReference type="AlphaFoldDB" id="Q1N2A9"/>
<evidence type="ECO:0000256" key="5">
    <source>
        <dbReference type="ARBA" id="ARBA00022670"/>
    </source>
</evidence>
<evidence type="ECO:0000313" key="11">
    <source>
        <dbReference type="Proteomes" id="UP000004263"/>
    </source>
</evidence>
<dbReference type="EMBL" id="AAQH01000008">
    <property type="protein sequence ID" value="EAT12255.1"/>
    <property type="molecule type" value="Genomic_DNA"/>
</dbReference>
<feature type="binding site" evidence="8">
    <location>
        <position position="262"/>
    </location>
    <ligand>
        <name>Mn(2+)</name>
        <dbReference type="ChEBI" id="CHEBI:29035"/>
        <label>1</label>
    </ligand>
</feature>
<comment type="similarity">
    <text evidence="3 8">Belongs to the peptidase M17 family.</text>
</comment>
<reference evidence="10 11" key="1">
    <citation type="submission" date="2006-03" db="EMBL/GenBank/DDBJ databases">
        <authorList>
            <person name="Pinhassi J."/>
            <person name="Pedros-Alio C."/>
            <person name="Ferriera S."/>
            <person name="Johnson J."/>
            <person name="Kravitz S."/>
            <person name="Halpern A."/>
            <person name="Remington K."/>
            <person name="Beeson K."/>
            <person name="Tran B."/>
            <person name="Rogers Y.-H."/>
            <person name="Friedman R."/>
            <person name="Venter J.C."/>
        </authorList>
    </citation>
    <scope>NUCLEOTIDE SEQUENCE [LARGE SCALE GENOMIC DNA]</scope>
    <source>
        <strain evidence="10 11">RED65</strain>
    </source>
</reference>
<feature type="binding site" evidence="8">
    <location>
        <position position="341"/>
    </location>
    <ligand>
        <name>Mn(2+)</name>
        <dbReference type="ChEBI" id="CHEBI:29035"/>
        <label>2</label>
    </ligand>
</feature>
<dbReference type="Gene3D" id="3.40.220.10">
    <property type="entry name" value="Leucine Aminopeptidase, subunit E, domain 1"/>
    <property type="match status" value="1"/>
</dbReference>
<comment type="caution">
    <text evidence="10">The sequence shown here is derived from an EMBL/GenBank/DDBJ whole genome shotgun (WGS) entry which is preliminary data.</text>
</comment>
<gene>
    <name evidence="8" type="primary">pepA</name>
    <name evidence="10" type="ORF">RED65_15488</name>
</gene>
<evidence type="ECO:0000256" key="4">
    <source>
        <dbReference type="ARBA" id="ARBA00022438"/>
    </source>
</evidence>
<dbReference type="GO" id="GO:0030145">
    <property type="term" value="F:manganese ion binding"/>
    <property type="evidence" value="ECO:0007669"/>
    <property type="project" value="UniProtKB-UniRule"/>
</dbReference>
<feature type="binding site" evidence="8">
    <location>
        <position position="262"/>
    </location>
    <ligand>
        <name>Mn(2+)</name>
        <dbReference type="ChEBI" id="CHEBI:29035"/>
        <label>2</label>
    </ligand>
</feature>
<accession>Q1N2A9</accession>
<dbReference type="OrthoDB" id="9809354at2"/>
<dbReference type="InterPro" id="IPR000819">
    <property type="entry name" value="Peptidase_M17_C"/>
</dbReference>
<keyword evidence="4 8" id="KW-0031">Aminopeptidase</keyword>